<feature type="domain" description="N-end rule aminoacyl transferase C-terminal" evidence="7">
    <location>
        <begin position="566"/>
        <end position="649"/>
    </location>
</feature>
<dbReference type="InterPro" id="IPR030700">
    <property type="entry name" value="N-end_Aminoacyl_Trfase"/>
</dbReference>
<dbReference type="Pfam" id="PF04377">
    <property type="entry name" value="ATE_C"/>
    <property type="match status" value="1"/>
</dbReference>
<dbReference type="PANTHER" id="PTHR21367">
    <property type="entry name" value="ARGININE-TRNA-PROTEIN TRANSFERASE 1"/>
    <property type="match status" value="1"/>
</dbReference>
<evidence type="ECO:0000256" key="5">
    <source>
        <dbReference type="SAM" id="MobiDB-lite"/>
    </source>
</evidence>
<evidence type="ECO:0000259" key="7">
    <source>
        <dbReference type="Pfam" id="PF04377"/>
    </source>
</evidence>
<dbReference type="GO" id="GO:0016740">
    <property type="term" value="F:transferase activity"/>
    <property type="evidence" value="ECO:0007669"/>
    <property type="project" value="UniProtKB-KW"/>
</dbReference>
<dbReference type="InterPro" id="IPR029225">
    <property type="entry name" value="Nse4_Nse3-bd"/>
</dbReference>
<keyword evidence="3 9" id="KW-0808">Transferase</keyword>
<dbReference type="EMBL" id="WHWB01034379">
    <property type="protein sequence ID" value="KAJ7410886.1"/>
    <property type="molecule type" value="Genomic_DNA"/>
</dbReference>
<dbReference type="Pfam" id="PF04376">
    <property type="entry name" value="ATE_N"/>
    <property type="match status" value="1"/>
</dbReference>
<keyword evidence="10" id="KW-1185">Reference proteome</keyword>
<accession>A0ABQ9D014</accession>
<dbReference type="PANTHER" id="PTHR21367:SF1">
    <property type="entry name" value="ARGINYL-TRNA--PROTEIN TRANSFERASE 1"/>
    <property type="match status" value="1"/>
</dbReference>
<name>A0ABQ9D014_9PASS</name>
<evidence type="ECO:0000256" key="4">
    <source>
        <dbReference type="ARBA" id="ARBA00023315"/>
    </source>
</evidence>
<sequence length="662" mass="74646">MEMDDGTDDERNRTIRRQYRELISAVQQNREEMLSSKSNRLTEALEEANKLFDGVCRAREAALDAQFLVLASNLGKEKANELHSEMTSFDSAAFAEDLLTAMGINRTEGEENDSEPGGFLPSDAWDKLGDEALKHFRRAPTFHYMLGSFKSDPPVAKQRIERQKKASRGEAKRAMPAQLKKMEETHEEATEKEVERILGILQTLFENDPDTPISFFDFVIDPNSFARTVENMFHVSFLVRDGLAEIKLDEDGLPVIGMWAHSMTVQDYQDLIDRGWRRSGKYVYKPIMNQTCCPQYTIRCQALHFQASKSHKKVLKKMLKFISKGDVSKVASEEEPMDSHIEDAAACDFPCKSESQVSQSELTPLAVDHTERVENEDKDSGETKEEVTVQKVGSDSLQLCADKDTPVPAEPSQAAKAAHAPPKPGKGADLSKPLCRKAKDIRKERKLQKLLQHQMGTMEGSQLQGGEQTFLLQNSKSKTNQPKTIEDFVFVSLPDDAQHKLEVRVVRSSPPSSQFKATFQESYQVYKRYQMVIHKDPPDKPTITQVRLVPVSFEDPQFKSSFNQSASLFAKYQMSVHKDTPSDCGENEAEHAPNGPDCGYGSFHQQYWLDGKIIAVGVIDILPYCVSSVYLYYDPDFSFLSLGVYSALRCSFFADVNFVISE</sequence>
<comment type="caution">
    <text evidence="9">The sequence shown here is derived from an EMBL/GenBank/DDBJ whole genome shotgun (WGS) entry which is preliminary data.</text>
</comment>
<keyword evidence="4" id="KW-0012">Acyltransferase</keyword>
<dbReference type="Pfam" id="PF15412">
    <property type="entry name" value="Nse4-Nse3_bdg"/>
    <property type="match status" value="1"/>
</dbReference>
<gene>
    <name evidence="9" type="primary">ATE1</name>
    <name evidence="9" type="ORF">WISP_105736</name>
</gene>
<feature type="domain" description="N-end aminoacyl transferase N-terminal" evidence="6">
    <location>
        <begin position="260"/>
        <end position="313"/>
    </location>
</feature>
<dbReference type="InterPro" id="IPR007472">
    <property type="entry name" value="N-end_Aminoacyl_Trfase_C"/>
</dbReference>
<organism evidence="9 10">
    <name type="scientific">Willisornis vidua</name>
    <name type="common">Xingu scale-backed antbird</name>
    <dbReference type="NCBI Taxonomy" id="1566151"/>
    <lineage>
        <taxon>Eukaryota</taxon>
        <taxon>Metazoa</taxon>
        <taxon>Chordata</taxon>
        <taxon>Craniata</taxon>
        <taxon>Vertebrata</taxon>
        <taxon>Euteleostomi</taxon>
        <taxon>Archelosauria</taxon>
        <taxon>Archosauria</taxon>
        <taxon>Dinosauria</taxon>
        <taxon>Saurischia</taxon>
        <taxon>Theropoda</taxon>
        <taxon>Coelurosauria</taxon>
        <taxon>Aves</taxon>
        <taxon>Neognathae</taxon>
        <taxon>Neoaves</taxon>
        <taxon>Telluraves</taxon>
        <taxon>Australaves</taxon>
        <taxon>Passeriformes</taxon>
        <taxon>Thamnophilidae</taxon>
        <taxon>Willisornis</taxon>
    </lineage>
</organism>
<comment type="similarity">
    <text evidence="1">Belongs to the R-transferase family.</text>
</comment>
<dbReference type="InterPro" id="IPR007471">
    <property type="entry name" value="N-end_Aminoacyl_Trfase_N"/>
</dbReference>
<evidence type="ECO:0000313" key="10">
    <source>
        <dbReference type="Proteomes" id="UP001145742"/>
    </source>
</evidence>
<evidence type="ECO:0000256" key="3">
    <source>
        <dbReference type="ARBA" id="ARBA00022679"/>
    </source>
</evidence>
<feature type="region of interest" description="Disordered" evidence="5">
    <location>
        <begin position="358"/>
        <end position="435"/>
    </location>
</feature>
<evidence type="ECO:0000256" key="1">
    <source>
        <dbReference type="ARBA" id="ARBA00009991"/>
    </source>
</evidence>
<evidence type="ECO:0000256" key="2">
    <source>
        <dbReference type="ARBA" id="ARBA00012025"/>
    </source>
</evidence>
<evidence type="ECO:0000313" key="9">
    <source>
        <dbReference type="EMBL" id="KAJ7410886.1"/>
    </source>
</evidence>
<feature type="compositionally biased region" description="Basic and acidic residues" evidence="5">
    <location>
        <begin position="368"/>
        <end position="388"/>
    </location>
</feature>
<feature type="domain" description="Nse4/EID protein Nse3/MAGE-binding" evidence="8">
    <location>
        <begin position="64"/>
        <end position="115"/>
    </location>
</feature>
<protein>
    <recommendedName>
        <fullName evidence="2">arginyltransferase</fullName>
        <ecNumber evidence="2">2.3.2.8</ecNumber>
    </recommendedName>
</protein>
<evidence type="ECO:0000259" key="8">
    <source>
        <dbReference type="Pfam" id="PF15412"/>
    </source>
</evidence>
<feature type="compositionally biased region" description="Low complexity" evidence="5">
    <location>
        <begin position="410"/>
        <end position="428"/>
    </location>
</feature>
<dbReference type="Proteomes" id="UP001145742">
    <property type="component" value="Unassembled WGS sequence"/>
</dbReference>
<dbReference type="EC" id="2.3.2.8" evidence="2"/>
<reference evidence="9" key="1">
    <citation type="submission" date="2019-10" db="EMBL/GenBank/DDBJ databases">
        <authorList>
            <person name="Soares A.E.R."/>
            <person name="Aleixo A."/>
            <person name="Schneider P."/>
            <person name="Miyaki C.Y."/>
            <person name="Schneider M.P."/>
            <person name="Mello C."/>
            <person name="Vasconcelos A.T.R."/>
        </authorList>
    </citation>
    <scope>NUCLEOTIDE SEQUENCE</scope>
    <source>
        <tissue evidence="9">Muscle</tissue>
    </source>
</reference>
<evidence type="ECO:0000259" key="6">
    <source>
        <dbReference type="Pfam" id="PF04376"/>
    </source>
</evidence>
<proteinExistence type="inferred from homology"/>